<evidence type="ECO:0000313" key="11">
    <source>
        <dbReference type="Proteomes" id="UP000780801"/>
    </source>
</evidence>
<feature type="region of interest" description="Disordered" evidence="8">
    <location>
        <begin position="250"/>
        <end position="272"/>
    </location>
</feature>
<dbReference type="Proteomes" id="UP000780801">
    <property type="component" value="Unassembled WGS sequence"/>
</dbReference>
<keyword evidence="5" id="KW-0862">Zinc</keyword>
<dbReference type="Pfam" id="PF00096">
    <property type="entry name" value="zf-C2H2"/>
    <property type="match status" value="2"/>
</dbReference>
<evidence type="ECO:0000256" key="5">
    <source>
        <dbReference type="ARBA" id="ARBA00022833"/>
    </source>
</evidence>
<feature type="compositionally biased region" description="Polar residues" evidence="8">
    <location>
        <begin position="256"/>
        <end position="267"/>
    </location>
</feature>
<gene>
    <name evidence="10" type="ORF">BGW38_007838</name>
</gene>
<comment type="caution">
    <text evidence="10">The sequence shown here is derived from an EMBL/GenBank/DDBJ whole genome shotgun (WGS) entry which is preliminary data.</text>
</comment>
<evidence type="ECO:0000256" key="1">
    <source>
        <dbReference type="ARBA" id="ARBA00004123"/>
    </source>
</evidence>
<dbReference type="GO" id="GO:0000981">
    <property type="term" value="F:DNA-binding transcription factor activity, RNA polymerase II-specific"/>
    <property type="evidence" value="ECO:0007669"/>
    <property type="project" value="TreeGrafter"/>
</dbReference>
<dbReference type="GO" id="GO:0005634">
    <property type="term" value="C:nucleus"/>
    <property type="evidence" value="ECO:0007669"/>
    <property type="project" value="UniProtKB-SubCell"/>
</dbReference>
<keyword evidence="2" id="KW-0479">Metal-binding</keyword>
<evidence type="ECO:0000256" key="3">
    <source>
        <dbReference type="ARBA" id="ARBA00022737"/>
    </source>
</evidence>
<keyword evidence="4 7" id="KW-0863">Zinc-finger</keyword>
<dbReference type="InterPro" id="IPR013087">
    <property type="entry name" value="Znf_C2H2_type"/>
</dbReference>
<dbReference type="Gene3D" id="3.30.160.60">
    <property type="entry name" value="Classic Zinc Finger"/>
    <property type="match status" value="1"/>
</dbReference>
<proteinExistence type="predicted"/>
<name>A0A9P6KGN4_9FUNG</name>
<evidence type="ECO:0000259" key="9">
    <source>
        <dbReference type="PROSITE" id="PS50157"/>
    </source>
</evidence>
<evidence type="ECO:0000256" key="7">
    <source>
        <dbReference type="PROSITE-ProRule" id="PRU00042"/>
    </source>
</evidence>
<evidence type="ECO:0000313" key="10">
    <source>
        <dbReference type="EMBL" id="KAF9584022.1"/>
    </source>
</evidence>
<keyword evidence="6" id="KW-0539">Nucleus</keyword>
<reference evidence="10" key="1">
    <citation type="journal article" date="2020" name="Fungal Divers.">
        <title>Resolving the Mortierellaceae phylogeny through synthesis of multi-gene phylogenetics and phylogenomics.</title>
        <authorList>
            <person name="Vandepol N."/>
            <person name="Liber J."/>
            <person name="Desiro A."/>
            <person name="Na H."/>
            <person name="Kennedy M."/>
            <person name="Barry K."/>
            <person name="Grigoriev I.V."/>
            <person name="Miller A.N."/>
            <person name="O'Donnell K."/>
            <person name="Stajich J.E."/>
            <person name="Bonito G."/>
        </authorList>
    </citation>
    <scope>NUCLEOTIDE SEQUENCE</scope>
    <source>
        <strain evidence="10">KOD1015</strain>
    </source>
</reference>
<keyword evidence="3" id="KW-0677">Repeat</keyword>
<dbReference type="PANTHER" id="PTHR24394">
    <property type="entry name" value="ZINC FINGER PROTEIN"/>
    <property type="match status" value="1"/>
</dbReference>
<accession>A0A9P6KGN4</accession>
<dbReference type="GO" id="GO:0008270">
    <property type="term" value="F:zinc ion binding"/>
    <property type="evidence" value="ECO:0007669"/>
    <property type="project" value="UniProtKB-KW"/>
</dbReference>
<dbReference type="OrthoDB" id="8922241at2759"/>
<dbReference type="PROSITE" id="PS50157">
    <property type="entry name" value="ZINC_FINGER_C2H2_2"/>
    <property type="match status" value="2"/>
</dbReference>
<dbReference type="SUPFAM" id="SSF57667">
    <property type="entry name" value="beta-beta-alpha zinc fingers"/>
    <property type="match status" value="1"/>
</dbReference>
<feature type="non-terminal residue" evidence="10">
    <location>
        <position position="348"/>
    </location>
</feature>
<organism evidence="10 11">
    <name type="scientific">Lunasporangiospora selenospora</name>
    <dbReference type="NCBI Taxonomy" id="979761"/>
    <lineage>
        <taxon>Eukaryota</taxon>
        <taxon>Fungi</taxon>
        <taxon>Fungi incertae sedis</taxon>
        <taxon>Mucoromycota</taxon>
        <taxon>Mortierellomycotina</taxon>
        <taxon>Mortierellomycetes</taxon>
        <taxon>Mortierellales</taxon>
        <taxon>Mortierellaceae</taxon>
        <taxon>Lunasporangiospora</taxon>
    </lineage>
</organism>
<dbReference type="AlphaFoldDB" id="A0A9P6KGN4"/>
<dbReference type="PROSITE" id="PS00028">
    <property type="entry name" value="ZINC_FINGER_C2H2_1"/>
    <property type="match status" value="2"/>
</dbReference>
<dbReference type="SMART" id="SM00355">
    <property type="entry name" value="ZnF_C2H2"/>
    <property type="match status" value="2"/>
</dbReference>
<keyword evidence="11" id="KW-1185">Reference proteome</keyword>
<evidence type="ECO:0000256" key="4">
    <source>
        <dbReference type="ARBA" id="ARBA00022771"/>
    </source>
</evidence>
<evidence type="ECO:0000256" key="6">
    <source>
        <dbReference type="ARBA" id="ARBA00023242"/>
    </source>
</evidence>
<dbReference type="EMBL" id="JAABOA010000524">
    <property type="protein sequence ID" value="KAF9584022.1"/>
    <property type="molecule type" value="Genomic_DNA"/>
</dbReference>
<evidence type="ECO:0000256" key="2">
    <source>
        <dbReference type="ARBA" id="ARBA00022723"/>
    </source>
</evidence>
<evidence type="ECO:0000256" key="8">
    <source>
        <dbReference type="SAM" id="MobiDB-lite"/>
    </source>
</evidence>
<comment type="subcellular location">
    <subcellularLocation>
        <location evidence="1">Nucleus</location>
    </subcellularLocation>
</comment>
<feature type="domain" description="C2H2-type" evidence="9">
    <location>
        <begin position="324"/>
        <end position="348"/>
    </location>
</feature>
<dbReference type="PANTHER" id="PTHR24394:SF29">
    <property type="entry name" value="MYONEURIN"/>
    <property type="match status" value="1"/>
</dbReference>
<sequence length="348" mass="38901">MSIFSNSAQGVLAKGLEALRTYLPASETKDAKSDPEKGESWDTFSIPVNFVRDAKNDRCYSPTYQEQTAIPMDTKQNLEQHDSNSNMTEFALPQPMMEDPNWHNNHPGLLSRTPYQADLGSEKFEEVSPRASTAAATTVSMTGADLFDPLPIQCEGKLRGERTLINFTDRNDIGPPPVDQRPEAYSRLRLPSIHTIVHGLPSPYSPSYNLPSALLPPSKEGEALSLTDMEYGNDQLQEVKKAWFASRLHSPPSPFDNESSPKKTTGTRPFISTKPSLSALLTTTNTTNPMTTHSCRICGNCYATASNLRRHEREHDDSLLRMKFQCRKCRRGFTQASSLKRHIMAIHE</sequence>
<dbReference type="InterPro" id="IPR036236">
    <property type="entry name" value="Znf_C2H2_sf"/>
</dbReference>
<protein>
    <recommendedName>
        <fullName evidence="9">C2H2-type domain-containing protein</fullName>
    </recommendedName>
</protein>
<feature type="domain" description="C2H2-type" evidence="9">
    <location>
        <begin position="293"/>
        <end position="315"/>
    </location>
</feature>